<keyword evidence="4 6" id="KW-1133">Transmembrane helix</keyword>
<evidence type="ECO:0000256" key="2">
    <source>
        <dbReference type="ARBA" id="ARBA00009399"/>
    </source>
</evidence>
<organism evidence="8 9">
    <name type="scientific">Marinomonas piezotolerans</name>
    <dbReference type="NCBI Taxonomy" id="2213058"/>
    <lineage>
        <taxon>Bacteria</taxon>
        <taxon>Pseudomonadati</taxon>
        <taxon>Pseudomonadota</taxon>
        <taxon>Gammaproteobacteria</taxon>
        <taxon>Oceanospirillales</taxon>
        <taxon>Oceanospirillaceae</taxon>
        <taxon>Marinomonas</taxon>
    </lineage>
</organism>
<dbReference type="PANTHER" id="PTHR38459">
    <property type="entry name" value="PROPHAGE BACTOPRENOL-LINKED GLUCOSE TRANSLOCASE HOMOLOG"/>
    <property type="match status" value="1"/>
</dbReference>
<evidence type="ECO:0000256" key="5">
    <source>
        <dbReference type="ARBA" id="ARBA00023136"/>
    </source>
</evidence>
<feature type="transmembrane region" description="Helical" evidence="6">
    <location>
        <begin position="32"/>
        <end position="51"/>
    </location>
</feature>
<sequence length="132" mass="15215">MSKQFIYFGLVGTLGFLVDAGVLWLLSHWLPYTPARAISFWVAVTSNWWFNRSFTFRNATSKESPQRQWGRFFCASLMGFIPNWGVFAILMSLGDQLNWTGYTWYPYAAMVPGILLGMFINFGLSKVWVFKA</sequence>
<dbReference type="GO" id="GO:0000271">
    <property type="term" value="P:polysaccharide biosynthetic process"/>
    <property type="evidence" value="ECO:0007669"/>
    <property type="project" value="InterPro"/>
</dbReference>
<dbReference type="RefSeq" id="WP_115468299.1">
    <property type="nucleotide sequence ID" value="NZ_QKRA01000005.1"/>
</dbReference>
<protein>
    <submittedName>
        <fullName evidence="8">GtrA family protein</fullName>
    </submittedName>
</protein>
<dbReference type="EMBL" id="QKRA01000005">
    <property type="protein sequence ID" value="RDL43814.1"/>
    <property type="molecule type" value="Genomic_DNA"/>
</dbReference>
<dbReference type="OrthoDB" id="9811884at2"/>
<evidence type="ECO:0000256" key="3">
    <source>
        <dbReference type="ARBA" id="ARBA00022692"/>
    </source>
</evidence>
<comment type="similarity">
    <text evidence="2">Belongs to the GtrA family.</text>
</comment>
<dbReference type="InterPro" id="IPR007267">
    <property type="entry name" value="GtrA_DPMS_TM"/>
</dbReference>
<feature type="transmembrane region" description="Helical" evidence="6">
    <location>
        <begin position="5"/>
        <end position="26"/>
    </location>
</feature>
<gene>
    <name evidence="8" type="ORF">DN730_11560</name>
</gene>
<feature type="transmembrane region" description="Helical" evidence="6">
    <location>
        <begin position="72"/>
        <end position="92"/>
    </location>
</feature>
<feature type="domain" description="GtrA/DPMS transmembrane" evidence="7">
    <location>
        <begin position="8"/>
        <end position="130"/>
    </location>
</feature>
<keyword evidence="5 6" id="KW-0472">Membrane</keyword>
<reference evidence="8 9" key="1">
    <citation type="submission" date="2018-06" db="EMBL/GenBank/DDBJ databases">
        <title>Marinomonas sp. YLB-05 draft genome sequence.</title>
        <authorList>
            <person name="Yu L."/>
            <person name="Tang X."/>
        </authorList>
    </citation>
    <scope>NUCLEOTIDE SEQUENCE [LARGE SCALE GENOMIC DNA]</scope>
    <source>
        <strain evidence="8 9">YLB-05</strain>
    </source>
</reference>
<comment type="caution">
    <text evidence="8">The sequence shown here is derived from an EMBL/GenBank/DDBJ whole genome shotgun (WGS) entry which is preliminary data.</text>
</comment>
<dbReference type="Pfam" id="PF04138">
    <property type="entry name" value="GtrA_DPMS_TM"/>
    <property type="match status" value="1"/>
</dbReference>
<accession>A0A370U7R4</accession>
<feature type="transmembrane region" description="Helical" evidence="6">
    <location>
        <begin position="104"/>
        <end position="124"/>
    </location>
</feature>
<dbReference type="AlphaFoldDB" id="A0A370U7R4"/>
<evidence type="ECO:0000256" key="1">
    <source>
        <dbReference type="ARBA" id="ARBA00004141"/>
    </source>
</evidence>
<dbReference type="GO" id="GO:0005886">
    <property type="term" value="C:plasma membrane"/>
    <property type="evidence" value="ECO:0007669"/>
    <property type="project" value="TreeGrafter"/>
</dbReference>
<comment type="subcellular location">
    <subcellularLocation>
        <location evidence="1">Membrane</location>
        <topology evidence="1">Multi-pass membrane protein</topology>
    </subcellularLocation>
</comment>
<proteinExistence type="inferred from homology"/>
<evidence type="ECO:0000256" key="4">
    <source>
        <dbReference type="ARBA" id="ARBA00022989"/>
    </source>
</evidence>
<keyword evidence="9" id="KW-1185">Reference proteome</keyword>
<dbReference type="InterPro" id="IPR051401">
    <property type="entry name" value="GtrA_CellWall_Glycosyl"/>
</dbReference>
<name>A0A370U7R4_9GAMM</name>
<evidence type="ECO:0000313" key="8">
    <source>
        <dbReference type="EMBL" id="RDL43814.1"/>
    </source>
</evidence>
<keyword evidence="3 6" id="KW-0812">Transmembrane</keyword>
<dbReference type="Proteomes" id="UP000254326">
    <property type="component" value="Unassembled WGS sequence"/>
</dbReference>
<evidence type="ECO:0000256" key="6">
    <source>
        <dbReference type="SAM" id="Phobius"/>
    </source>
</evidence>
<evidence type="ECO:0000259" key="7">
    <source>
        <dbReference type="Pfam" id="PF04138"/>
    </source>
</evidence>
<evidence type="ECO:0000313" key="9">
    <source>
        <dbReference type="Proteomes" id="UP000254326"/>
    </source>
</evidence>
<dbReference type="PANTHER" id="PTHR38459:SF1">
    <property type="entry name" value="PROPHAGE BACTOPRENOL-LINKED GLUCOSE TRANSLOCASE HOMOLOG"/>
    <property type="match status" value="1"/>
</dbReference>